<dbReference type="Gene3D" id="3.40.50.1000">
    <property type="entry name" value="HAD superfamily/HAD-like"/>
    <property type="match status" value="1"/>
</dbReference>
<dbReference type="PANTHER" id="PTHR43768:SF3">
    <property type="entry name" value="TREHALOSE 6-PHOSPHATE PHOSPHATASE"/>
    <property type="match status" value="1"/>
</dbReference>
<comment type="function">
    <text evidence="4">Removes the phosphate from trehalose 6-phosphate to produce free trehalose.</text>
</comment>
<organism evidence="5 6">
    <name type="scientific">Rhizosaccharibacter radicis</name>
    <dbReference type="NCBI Taxonomy" id="2782605"/>
    <lineage>
        <taxon>Bacteria</taxon>
        <taxon>Pseudomonadati</taxon>
        <taxon>Pseudomonadota</taxon>
        <taxon>Alphaproteobacteria</taxon>
        <taxon>Acetobacterales</taxon>
        <taxon>Acetobacteraceae</taxon>
        <taxon>Rhizosaccharibacter</taxon>
    </lineage>
</organism>
<dbReference type="InterPro" id="IPR023214">
    <property type="entry name" value="HAD_sf"/>
</dbReference>
<keyword evidence="4" id="KW-0460">Magnesium</keyword>
<dbReference type="NCBIfam" id="TIGR01484">
    <property type="entry name" value="HAD-SF-IIB"/>
    <property type="match status" value="1"/>
</dbReference>
<keyword evidence="4" id="KW-0479">Metal-binding</keyword>
<dbReference type="CDD" id="cd01627">
    <property type="entry name" value="HAD_TPP"/>
    <property type="match status" value="1"/>
</dbReference>
<keyword evidence="6" id="KW-1185">Reference proteome</keyword>
<dbReference type="Proteomes" id="UP001524547">
    <property type="component" value="Unassembled WGS sequence"/>
</dbReference>
<dbReference type="InterPro" id="IPR036412">
    <property type="entry name" value="HAD-like_sf"/>
</dbReference>
<dbReference type="InterPro" id="IPR003337">
    <property type="entry name" value="Trehalose_PPase"/>
</dbReference>
<gene>
    <name evidence="5" type="primary">otsB</name>
    <name evidence="5" type="ORF">NFI88_12700</name>
</gene>
<evidence type="ECO:0000256" key="1">
    <source>
        <dbReference type="ARBA" id="ARBA00005199"/>
    </source>
</evidence>
<proteinExistence type="inferred from homology"/>
<dbReference type="SUPFAM" id="SSF56784">
    <property type="entry name" value="HAD-like"/>
    <property type="match status" value="1"/>
</dbReference>
<dbReference type="PANTHER" id="PTHR43768">
    <property type="entry name" value="TREHALOSE 6-PHOSPHATE PHOSPHATASE"/>
    <property type="match status" value="1"/>
</dbReference>
<comment type="catalytic activity">
    <reaction evidence="4">
        <text>alpha,alpha-trehalose 6-phosphate + H2O = alpha,alpha-trehalose + phosphate</text>
        <dbReference type="Rhea" id="RHEA:23420"/>
        <dbReference type="ChEBI" id="CHEBI:15377"/>
        <dbReference type="ChEBI" id="CHEBI:16551"/>
        <dbReference type="ChEBI" id="CHEBI:43474"/>
        <dbReference type="ChEBI" id="CHEBI:58429"/>
        <dbReference type="EC" id="3.1.3.12"/>
    </reaction>
</comment>
<name>A0ABT1W258_9PROT</name>
<dbReference type="NCBIfam" id="TIGR00685">
    <property type="entry name" value="T6PP"/>
    <property type="match status" value="1"/>
</dbReference>
<dbReference type="InterPro" id="IPR044651">
    <property type="entry name" value="OTSB-like"/>
</dbReference>
<sequence>MSSSVLPARLALPEPSRAAFLLDFDGTLVDIAPTPEGVVVPPGLAEALIRLRERCGDALAIVSGRPIAQIDGFLPGVPFAVAGEHGLAIRHEPDGEIERATLPPLPQGWLDRADALIAAHPGARVERKHSGFVLHYRACPEAGGALEAALRPLVDEAGGAFHLQAAKMAWEVRVSGIDKGSAVRALMARAPFTGRLPVFVGDDITDEDGIKEARATGGIGLRIPDDIPDPEVLRRWLHALAEGSGWAG</sequence>
<evidence type="ECO:0000313" key="5">
    <source>
        <dbReference type="EMBL" id="MCQ8241695.1"/>
    </source>
</evidence>
<evidence type="ECO:0000313" key="6">
    <source>
        <dbReference type="Proteomes" id="UP001524547"/>
    </source>
</evidence>
<dbReference type="EC" id="3.1.3.12" evidence="4"/>
<comment type="similarity">
    <text evidence="2 4">Belongs to the trehalose phosphatase family.</text>
</comment>
<evidence type="ECO:0000256" key="2">
    <source>
        <dbReference type="ARBA" id="ARBA00008770"/>
    </source>
</evidence>
<evidence type="ECO:0000256" key="4">
    <source>
        <dbReference type="RuleBase" id="RU361117"/>
    </source>
</evidence>
<accession>A0ABT1W258</accession>
<keyword evidence="3 4" id="KW-0378">Hydrolase</keyword>
<evidence type="ECO:0000256" key="3">
    <source>
        <dbReference type="ARBA" id="ARBA00022801"/>
    </source>
</evidence>
<dbReference type="Gene3D" id="3.30.70.1020">
    <property type="entry name" value="Trehalose-6-phosphate phosphatase related protein, domain 2"/>
    <property type="match status" value="1"/>
</dbReference>
<comment type="caution">
    <text evidence="5">The sequence shown here is derived from an EMBL/GenBank/DDBJ whole genome shotgun (WGS) entry which is preliminary data.</text>
</comment>
<comment type="cofactor">
    <cofactor evidence="4">
        <name>Mg(2+)</name>
        <dbReference type="ChEBI" id="CHEBI:18420"/>
    </cofactor>
</comment>
<comment type="pathway">
    <text evidence="1 4">Glycan biosynthesis; trehalose biosynthesis.</text>
</comment>
<reference evidence="5 6" key="1">
    <citation type="submission" date="2022-06" db="EMBL/GenBank/DDBJ databases">
        <title>Rhizosaccharibacter gen. nov. sp. nov. KSS12, endophytic bacteria isolated from sugarcane.</title>
        <authorList>
            <person name="Pitiwittayakul N."/>
        </authorList>
    </citation>
    <scope>NUCLEOTIDE SEQUENCE [LARGE SCALE GENOMIC DNA]</scope>
    <source>
        <strain evidence="5 6">KSS12</strain>
    </source>
</reference>
<dbReference type="GO" id="GO:0004805">
    <property type="term" value="F:trehalose-phosphatase activity"/>
    <property type="evidence" value="ECO:0007669"/>
    <property type="project" value="UniProtKB-EC"/>
</dbReference>
<dbReference type="RefSeq" id="WP_422920436.1">
    <property type="nucleotide sequence ID" value="NZ_JAMZEJ010000007.1"/>
</dbReference>
<dbReference type="InterPro" id="IPR006379">
    <property type="entry name" value="HAD-SF_hydro_IIB"/>
</dbReference>
<dbReference type="Pfam" id="PF02358">
    <property type="entry name" value="Trehalose_PPase"/>
    <property type="match status" value="1"/>
</dbReference>
<dbReference type="EMBL" id="JAMZEJ010000007">
    <property type="protein sequence ID" value="MCQ8241695.1"/>
    <property type="molecule type" value="Genomic_DNA"/>
</dbReference>
<protein>
    <recommendedName>
        <fullName evidence="4">Trehalose 6-phosphate phosphatase</fullName>
        <ecNumber evidence="4">3.1.3.12</ecNumber>
    </recommendedName>
</protein>